<name>A0ABY8FNN9_9SPHN</name>
<evidence type="ECO:0000313" key="1">
    <source>
        <dbReference type="EMBL" id="WFL76402.1"/>
    </source>
</evidence>
<dbReference type="PANTHER" id="PTHR43747">
    <property type="entry name" value="FAD-BINDING PROTEIN"/>
    <property type="match status" value="1"/>
</dbReference>
<dbReference type="InterPro" id="IPR033856">
    <property type="entry name" value="Trp_halogen"/>
</dbReference>
<dbReference type="InterPro" id="IPR050816">
    <property type="entry name" value="Flavin-dep_Halogenase_NPB"/>
</dbReference>
<dbReference type="PANTHER" id="PTHR43747:SF4">
    <property type="entry name" value="FLAVIN-DEPENDENT TRYPTOPHAN HALOGENASE"/>
    <property type="match status" value="1"/>
</dbReference>
<reference evidence="1 2" key="1">
    <citation type="submission" date="2023-03" db="EMBL/GenBank/DDBJ databases">
        <title>Altererythrobacter sp. CAU 1644 isolated from sand.</title>
        <authorList>
            <person name="Kim W."/>
        </authorList>
    </citation>
    <scope>NUCLEOTIDE SEQUENCE [LARGE SCALE GENOMIC DNA]</scope>
    <source>
        <strain evidence="1 2">CAU 1644</strain>
    </source>
</reference>
<sequence>MSLKDQQSLDFVIAGGGTAGWIAAALLARFSPPGTRVQLVESEAIGTVGVGEATIPQIHLLNNALGLDERDFLRETKATFKLGIEFDGWQREGHAYMHAFGQVGRGAGLLPFQQYWLRAQQLGLAKPLKHYSLNETAARGLKMQRGRRTPQSLEMPYAYHFDAGLYASYLRRYSELRGVTRHEGMIARVECDGESGEIAALVLDDDRRIEGRFFIDCTGFRALLIDGALEAGFDDWSNVLPCNRAMAVPCATGGDFTPYTCSIARKAGWQWRIPLQHRIGNGYVYCSDHLSDEEAAETLLANLDGKALGDPKPIKFTTGKRRKHWHRNCLALGLAAGFLEPLESTSIHLIQSAMSRFLTVLPKGAGDPAIVDHFNTQADFEWERIRDFLVLHYWANEREGDPFWDGVRNMELPATLQRKIEQWQSAGFIHREHEELFTEVGWFQVLAGQGVEARSYNPAADSLSEDELKALLADTETAISAEVRQMPDHAPFLRSYMMQNMPQGVPA</sequence>
<dbReference type="PIRSF" id="PIRSF011396">
    <property type="entry name" value="Trp_halogenase"/>
    <property type="match status" value="1"/>
</dbReference>
<evidence type="ECO:0000313" key="2">
    <source>
        <dbReference type="Proteomes" id="UP001215827"/>
    </source>
</evidence>
<protein>
    <submittedName>
        <fullName evidence="1">Tryptophan 7-halogenase</fullName>
    </submittedName>
</protein>
<organism evidence="1 2">
    <name type="scientific">Altererythrobacter arenosus</name>
    <dbReference type="NCBI Taxonomy" id="3032592"/>
    <lineage>
        <taxon>Bacteria</taxon>
        <taxon>Pseudomonadati</taxon>
        <taxon>Pseudomonadota</taxon>
        <taxon>Alphaproteobacteria</taxon>
        <taxon>Sphingomonadales</taxon>
        <taxon>Erythrobacteraceae</taxon>
        <taxon>Altererythrobacter</taxon>
    </lineage>
</organism>
<accession>A0ABY8FNN9</accession>
<dbReference type="InterPro" id="IPR036188">
    <property type="entry name" value="FAD/NAD-bd_sf"/>
</dbReference>
<dbReference type="RefSeq" id="WP_278015168.1">
    <property type="nucleotide sequence ID" value="NZ_CP121106.1"/>
</dbReference>
<dbReference type="Pfam" id="PF04820">
    <property type="entry name" value="Trp_halogenase"/>
    <property type="match status" value="1"/>
</dbReference>
<dbReference type="Gene3D" id="3.50.50.60">
    <property type="entry name" value="FAD/NAD(P)-binding domain"/>
    <property type="match status" value="1"/>
</dbReference>
<dbReference type="Proteomes" id="UP001215827">
    <property type="component" value="Chromosome"/>
</dbReference>
<keyword evidence="2" id="KW-1185">Reference proteome</keyword>
<gene>
    <name evidence="1" type="ORF">P7228_10370</name>
</gene>
<dbReference type="EMBL" id="CP121106">
    <property type="protein sequence ID" value="WFL76402.1"/>
    <property type="molecule type" value="Genomic_DNA"/>
</dbReference>
<dbReference type="SUPFAM" id="SSF51905">
    <property type="entry name" value="FAD/NAD(P)-binding domain"/>
    <property type="match status" value="1"/>
</dbReference>
<dbReference type="InterPro" id="IPR006905">
    <property type="entry name" value="Flavin_halogenase"/>
</dbReference>
<proteinExistence type="predicted"/>